<dbReference type="AlphaFoldDB" id="A0A1W0XBV9"/>
<dbReference type="InterPro" id="IPR006026">
    <property type="entry name" value="Peptidase_Metallo"/>
</dbReference>
<sequence length="585" mass="63274">MPKLSVTCVTTQSQSNGIWRSIWILLLIFYLPSDRVKATTLTAFRRPAVATPIRTAVNRDSKYGPWLKPTEILYRLESSYTATEATTIHQAMAQIQSDTGGCINFRNFVPGTDAGTDHIYIGKTLNSGESPPTCLTFPGRVLTQSGHGQKVALFGTTTTNGCLNTVRDAMKYLVHVLGLRSEHNRPDRDRFINVFPENISPELQSLDLLKQYNAAQIDYLPIGFDFDSVTIPEPTKYAKNGSLLYTPIMPEQGFGTLPRLSKGDCIGLALQYTGCSLASCQDPYESAGTIIDGEPLTISPIPVTKFPIQVKVTSRTILRSPKITTVPTIFSTSTSPRRTSSTSSVGSSSTPAPVSLLCEPNFKPDAVWNDYSAHKLYFISDDLVFVVQNGQIVENGIPMSIDFPGATPSLPLIAGYYAGGSVFLVDQSKDTYLYINNAFVSQTTGTYPALSAAMGYGNIVMSGQDQNPNLAVTLYVDENGAISSVGINPSSSPKNLASLFTTNVELVNDLSSNGVQEMYSLIDASGTEKIAFLYQPTGKPLQYFDAIPCVPTTVLDAFGQVCLTLSTGPRNFASTISACNISPFS</sequence>
<feature type="domain" description="Peptidase M12A" evidence="3">
    <location>
        <begin position="56"/>
        <end position="276"/>
    </location>
</feature>
<evidence type="ECO:0000256" key="2">
    <source>
        <dbReference type="SAM" id="MobiDB-lite"/>
    </source>
</evidence>
<gene>
    <name evidence="4" type="ORF">BV898_01197</name>
</gene>
<dbReference type="SMART" id="SM00235">
    <property type="entry name" value="ZnMc"/>
    <property type="match status" value="1"/>
</dbReference>
<comment type="caution">
    <text evidence="4">The sequence shown here is derived from an EMBL/GenBank/DDBJ whole genome shotgun (WGS) entry which is preliminary data.</text>
</comment>
<comment type="caution">
    <text evidence="1">Lacks conserved residue(s) required for the propagation of feature annotation.</text>
</comment>
<evidence type="ECO:0000313" key="4">
    <source>
        <dbReference type="EMBL" id="OQV24989.1"/>
    </source>
</evidence>
<protein>
    <recommendedName>
        <fullName evidence="3">Peptidase M12A domain-containing protein</fullName>
    </recommendedName>
</protein>
<dbReference type="GO" id="GO:0008270">
    <property type="term" value="F:zinc ion binding"/>
    <property type="evidence" value="ECO:0007669"/>
    <property type="project" value="InterPro"/>
</dbReference>
<dbReference type="EMBL" id="MTYJ01000004">
    <property type="protein sequence ID" value="OQV24989.1"/>
    <property type="molecule type" value="Genomic_DNA"/>
</dbReference>
<evidence type="ECO:0000256" key="1">
    <source>
        <dbReference type="PROSITE-ProRule" id="PRU01211"/>
    </source>
</evidence>
<dbReference type="SUPFAM" id="SSF55486">
    <property type="entry name" value="Metalloproteases ('zincins'), catalytic domain"/>
    <property type="match status" value="1"/>
</dbReference>
<organism evidence="4 5">
    <name type="scientific">Hypsibius exemplaris</name>
    <name type="common">Freshwater tardigrade</name>
    <dbReference type="NCBI Taxonomy" id="2072580"/>
    <lineage>
        <taxon>Eukaryota</taxon>
        <taxon>Metazoa</taxon>
        <taxon>Ecdysozoa</taxon>
        <taxon>Tardigrada</taxon>
        <taxon>Eutardigrada</taxon>
        <taxon>Parachela</taxon>
        <taxon>Hypsibioidea</taxon>
        <taxon>Hypsibiidae</taxon>
        <taxon>Hypsibius</taxon>
    </lineage>
</organism>
<dbReference type="GO" id="GO:0004222">
    <property type="term" value="F:metalloendopeptidase activity"/>
    <property type="evidence" value="ECO:0007669"/>
    <property type="project" value="InterPro"/>
</dbReference>
<dbReference type="Pfam" id="PF01400">
    <property type="entry name" value="Astacin"/>
    <property type="match status" value="1"/>
</dbReference>
<evidence type="ECO:0000259" key="3">
    <source>
        <dbReference type="PROSITE" id="PS51864"/>
    </source>
</evidence>
<accession>A0A1W0XBV9</accession>
<dbReference type="PANTHER" id="PTHR10127">
    <property type="entry name" value="DISCOIDIN, CUB, EGF, LAMININ , AND ZINC METALLOPROTEASE DOMAIN CONTAINING"/>
    <property type="match status" value="1"/>
</dbReference>
<dbReference type="OrthoDB" id="291007at2759"/>
<dbReference type="InterPro" id="IPR001506">
    <property type="entry name" value="Peptidase_M12A"/>
</dbReference>
<dbReference type="InterPro" id="IPR024079">
    <property type="entry name" value="MetalloPept_cat_dom_sf"/>
</dbReference>
<feature type="compositionally biased region" description="Low complexity" evidence="2">
    <location>
        <begin position="331"/>
        <end position="351"/>
    </location>
</feature>
<evidence type="ECO:0000313" key="5">
    <source>
        <dbReference type="Proteomes" id="UP000192578"/>
    </source>
</evidence>
<name>A0A1W0XBV9_HYPEX</name>
<reference evidence="5" key="1">
    <citation type="submission" date="2017-01" db="EMBL/GenBank/DDBJ databases">
        <title>Comparative genomics of anhydrobiosis in the tardigrade Hypsibius dujardini.</title>
        <authorList>
            <person name="Yoshida Y."/>
            <person name="Koutsovoulos G."/>
            <person name="Laetsch D."/>
            <person name="Stevens L."/>
            <person name="Kumar S."/>
            <person name="Horikawa D."/>
            <person name="Ishino K."/>
            <person name="Komine S."/>
            <person name="Tomita M."/>
            <person name="Blaxter M."/>
            <person name="Arakawa K."/>
        </authorList>
    </citation>
    <scope>NUCLEOTIDE SEQUENCE [LARGE SCALE GENOMIC DNA]</scope>
    <source>
        <strain evidence="5">Z151</strain>
    </source>
</reference>
<keyword evidence="5" id="KW-1185">Reference proteome</keyword>
<feature type="region of interest" description="Disordered" evidence="2">
    <location>
        <begin position="329"/>
        <end position="351"/>
    </location>
</feature>
<dbReference type="Gene3D" id="3.40.390.10">
    <property type="entry name" value="Collagenase (Catalytic Domain)"/>
    <property type="match status" value="1"/>
</dbReference>
<dbReference type="Proteomes" id="UP000192578">
    <property type="component" value="Unassembled WGS sequence"/>
</dbReference>
<dbReference type="PROSITE" id="PS51864">
    <property type="entry name" value="ASTACIN"/>
    <property type="match status" value="1"/>
</dbReference>
<dbReference type="GO" id="GO:0006508">
    <property type="term" value="P:proteolysis"/>
    <property type="evidence" value="ECO:0007669"/>
    <property type="project" value="InterPro"/>
</dbReference>
<dbReference type="PANTHER" id="PTHR10127:SF883">
    <property type="entry name" value="ZINC METALLOPROTEINASE NAS-8"/>
    <property type="match status" value="1"/>
</dbReference>
<proteinExistence type="predicted"/>